<accession>A0A382IHC6</accession>
<evidence type="ECO:0000313" key="2">
    <source>
        <dbReference type="EMBL" id="SVB98689.1"/>
    </source>
</evidence>
<dbReference type="AlphaFoldDB" id="A0A382IHC6"/>
<sequence length="85" mass="10004">SISLQRHQFRREYWVVTSGKATIELEGQPKTLSIHEDVEIPIGWWHKLSNKTTMPLRIVEIQTGIKCVEEDIERAPHKEDHDFKI</sequence>
<feature type="non-terminal residue" evidence="2">
    <location>
        <position position="1"/>
    </location>
</feature>
<gene>
    <name evidence="2" type="ORF">METZ01_LOCUS251543</name>
</gene>
<proteinExistence type="predicted"/>
<protein>
    <recommendedName>
        <fullName evidence="1">Mannose-6-phosphate isomerase type II C-terminal domain-containing protein</fullName>
    </recommendedName>
</protein>
<dbReference type="Gene3D" id="2.60.120.10">
    <property type="entry name" value="Jelly Rolls"/>
    <property type="match status" value="1"/>
</dbReference>
<dbReference type="Pfam" id="PF01050">
    <property type="entry name" value="MannoseP_isomer"/>
    <property type="match status" value="1"/>
</dbReference>
<dbReference type="GO" id="GO:0009298">
    <property type="term" value="P:GDP-mannose biosynthetic process"/>
    <property type="evidence" value="ECO:0007669"/>
    <property type="project" value="TreeGrafter"/>
</dbReference>
<dbReference type="InterPro" id="IPR051161">
    <property type="entry name" value="Mannose-6P_isomerase_type2"/>
</dbReference>
<dbReference type="PANTHER" id="PTHR46390:SF1">
    <property type="entry name" value="MANNOSE-1-PHOSPHATE GUANYLYLTRANSFERASE"/>
    <property type="match status" value="1"/>
</dbReference>
<dbReference type="InterPro" id="IPR001538">
    <property type="entry name" value="Man6P_isomerase-2_C"/>
</dbReference>
<name>A0A382IHC6_9ZZZZ</name>
<dbReference type="GO" id="GO:0004475">
    <property type="term" value="F:mannose-1-phosphate guanylyltransferase (GTP) activity"/>
    <property type="evidence" value="ECO:0007669"/>
    <property type="project" value="TreeGrafter"/>
</dbReference>
<dbReference type="SUPFAM" id="SSF51182">
    <property type="entry name" value="RmlC-like cupins"/>
    <property type="match status" value="1"/>
</dbReference>
<reference evidence="2" key="1">
    <citation type="submission" date="2018-05" db="EMBL/GenBank/DDBJ databases">
        <authorList>
            <person name="Lanie J.A."/>
            <person name="Ng W.-L."/>
            <person name="Kazmierczak K.M."/>
            <person name="Andrzejewski T.M."/>
            <person name="Davidsen T.M."/>
            <person name="Wayne K.J."/>
            <person name="Tettelin H."/>
            <person name="Glass J.I."/>
            <person name="Rusch D."/>
            <person name="Podicherti R."/>
            <person name="Tsui H.-C.T."/>
            <person name="Winkler M.E."/>
        </authorList>
    </citation>
    <scope>NUCLEOTIDE SEQUENCE</scope>
</reference>
<organism evidence="2">
    <name type="scientific">marine metagenome</name>
    <dbReference type="NCBI Taxonomy" id="408172"/>
    <lineage>
        <taxon>unclassified sequences</taxon>
        <taxon>metagenomes</taxon>
        <taxon>ecological metagenomes</taxon>
    </lineage>
</organism>
<feature type="domain" description="Mannose-6-phosphate isomerase type II C-terminal" evidence="1">
    <location>
        <begin position="2"/>
        <end position="74"/>
    </location>
</feature>
<dbReference type="InterPro" id="IPR011051">
    <property type="entry name" value="RmlC_Cupin_sf"/>
</dbReference>
<evidence type="ECO:0000259" key="1">
    <source>
        <dbReference type="Pfam" id="PF01050"/>
    </source>
</evidence>
<dbReference type="GO" id="GO:0005976">
    <property type="term" value="P:polysaccharide metabolic process"/>
    <property type="evidence" value="ECO:0007669"/>
    <property type="project" value="InterPro"/>
</dbReference>
<dbReference type="EMBL" id="UINC01067227">
    <property type="protein sequence ID" value="SVB98689.1"/>
    <property type="molecule type" value="Genomic_DNA"/>
</dbReference>
<dbReference type="PANTHER" id="PTHR46390">
    <property type="entry name" value="MANNOSE-1-PHOSPHATE GUANYLYLTRANSFERASE"/>
    <property type="match status" value="1"/>
</dbReference>
<dbReference type="InterPro" id="IPR014710">
    <property type="entry name" value="RmlC-like_jellyroll"/>
</dbReference>